<keyword evidence="2" id="KW-1185">Reference proteome</keyword>
<dbReference type="OrthoDB" id="564699at2"/>
<dbReference type="Proteomes" id="UP000254925">
    <property type="component" value="Unassembled WGS sequence"/>
</dbReference>
<evidence type="ECO:0000313" key="1">
    <source>
        <dbReference type="EMBL" id="RDI58734.1"/>
    </source>
</evidence>
<organism evidence="1 2">
    <name type="scientific">Microvirga subterranea</name>
    <dbReference type="NCBI Taxonomy" id="186651"/>
    <lineage>
        <taxon>Bacteria</taxon>
        <taxon>Pseudomonadati</taxon>
        <taxon>Pseudomonadota</taxon>
        <taxon>Alphaproteobacteria</taxon>
        <taxon>Hyphomicrobiales</taxon>
        <taxon>Methylobacteriaceae</taxon>
        <taxon>Microvirga</taxon>
    </lineage>
</organism>
<dbReference type="EMBL" id="QQBB01000005">
    <property type="protein sequence ID" value="RDI58734.1"/>
    <property type="molecule type" value="Genomic_DNA"/>
</dbReference>
<dbReference type="InterPro" id="IPR021251">
    <property type="entry name" value="DUF2793"/>
</dbReference>
<gene>
    <name evidence="1" type="ORF">DES45_105257</name>
</gene>
<sequence length="512" mass="53152">MTDTPHLGLPLIAAAQAQKHVTHNEALASLDALVHLAVKERGRTDPPTSPEEGERYLVGEDATGAFASHDGEVALFDVGAWRFLAPRPGWRAYVEAEDAILVFDGGAWRDLGRYSRDLGQVERLGIGTAADDLNRLAAKLNAVLFTALAAGEGGSGDLRFVLNKAEAGNVLSQLYQRGYSGRAETGLIGSDDFGIRVSPDGSTWRDAMRIEAATGLVSFPSGCVGAGPPSLLVNGHFLVNQRGFAGGALGQGVYGYDRWKAGTGGCTITRTADGTVTLTGNLEQVLDVARAAALTGTATYAGLTLTLSVENPSVPIPVTVGSQAATIPRGSGRRSATVTLASNETGHVVVRLQPTETCTFSRVRLDVGPAALPWAFEPPDVEELRCRRYYQRLAGGTGVTVMLGAFGQRIGTNLVEIPLMLPVPMRVGPSVMSSSFAWANAAPSGNQVGFFDNAAGTWTSLTGGLVIATAPGGGPLSLALRFQAGTSFSGIAGSVGVLHLGGTATIALQAEL</sequence>
<evidence type="ECO:0000313" key="2">
    <source>
        <dbReference type="Proteomes" id="UP000254925"/>
    </source>
</evidence>
<reference evidence="1 2" key="1">
    <citation type="submission" date="2018-07" db="EMBL/GenBank/DDBJ databases">
        <title>Genomic Encyclopedia of Type Strains, Phase IV (KMG-IV): sequencing the most valuable type-strain genomes for metagenomic binning, comparative biology and taxonomic classification.</title>
        <authorList>
            <person name="Goeker M."/>
        </authorList>
    </citation>
    <scope>NUCLEOTIDE SEQUENCE [LARGE SCALE GENOMIC DNA]</scope>
    <source>
        <strain evidence="1 2">DSM 14364</strain>
    </source>
</reference>
<dbReference type="AlphaFoldDB" id="A0A370HPA9"/>
<proteinExistence type="predicted"/>
<dbReference type="Pfam" id="PF10983">
    <property type="entry name" value="DUF2793"/>
    <property type="match status" value="1"/>
</dbReference>
<accession>A0A370HPA9</accession>
<dbReference type="RefSeq" id="WP_114770734.1">
    <property type="nucleotide sequence ID" value="NZ_QQBB01000005.1"/>
</dbReference>
<protein>
    <submittedName>
        <fullName evidence="1">Uncharacterized protein DUF2793</fullName>
    </submittedName>
</protein>
<comment type="caution">
    <text evidence="1">The sequence shown here is derived from an EMBL/GenBank/DDBJ whole genome shotgun (WGS) entry which is preliminary data.</text>
</comment>
<name>A0A370HPA9_9HYPH</name>